<reference evidence="2" key="1">
    <citation type="submission" date="2018-11" db="EMBL/GenBank/DDBJ databases">
        <authorList>
            <consortium name="Pathogen Informatics"/>
        </authorList>
    </citation>
    <scope>NUCLEOTIDE SEQUENCE</scope>
</reference>
<comment type="caution">
    <text evidence="2">The sequence shown here is derived from an EMBL/GenBank/DDBJ whole genome shotgun (WGS) entry which is preliminary data.</text>
</comment>
<keyword evidence="1" id="KW-0472">Membrane</keyword>
<dbReference type="EMBL" id="CAAALY010020884">
    <property type="protein sequence ID" value="VEL14361.1"/>
    <property type="molecule type" value="Genomic_DNA"/>
</dbReference>
<keyword evidence="1" id="KW-1133">Transmembrane helix</keyword>
<proteinExistence type="predicted"/>
<dbReference type="AlphaFoldDB" id="A0A3S5BR18"/>
<evidence type="ECO:0000313" key="3">
    <source>
        <dbReference type="Proteomes" id="UP000784294"/>
    </source>
</evidence>
<evidence type="ECO:0000256" key="1">
    <source>
        <dbReference type="SAM" id="Phobius"/>
    </source>
</evidence>
<keyword evidence="1" id="KW-0812">Transmembrane</keyword>
<organism evidence="2 3">
    <name type="scientific">Protopolystoma xenopodis</name>
    <dbReference type="NCBI Taxonomy" id="117903"/>
    <lineage>
        <taxon>Eukaryota</taxon>
        <taxon>Metazoa</taxon>
        <taxon>Spiralia</taxon>
        <taxon>Lophotrochozoa</taxon>
        <taxon>Platyhelminthes</taxon>
        <taxon>Monogenea</taxon>
        <taxon>Polyopisthocotylea</taxon>
        <taxon>Polystomatidea</taxon>
        <taxon>Polystomatidae</taxon>
        <taxon>Protopolystoma</taxon>
    </lineage>
</organism>
<dbReference type="Proteomes" id="UP000784294">
    <property type="component" value="Unassembled WGS sequence"/>
</dbReference>
<accession>A0A3S5BR18</accession>
<evidence type="ECO:0000313" key="2">
    <source>
        <dbReference type="EMBL" id="VEL14361.1"/>
    </source>
</evidence>
<keyword evidence="3" id="KW-1185">Reference proteome</keyword>
<name>A0A3S5BR18_9PLAT</name>
<gene>
    <name evidence="2" type="ORF">PXEA_LOCUS7801</name>
</gene>
<sequence length="147" mass="15235">MVKLAVGGAVGTGAYVNDDGVDDICNDDGDINGSCEVNGDRGDEDSGCDAGWGSGNDVADSEIDIVCVRGSSGDHQCGVAGSGCDIGFARGHDGGCGCGSGNRDHVRWTVCVSEKTDFLDVTTFHLVFIPVFFCFTCIWARIQSSLP</sequence>
<protein>
    <submittedName>
        <fullName evidence="2">Uncharacterized protein</fullName>
    </submittedName>
</protein>
<feature type="transmembrane region" description="Helical" evidence="1">
    <location>
        <begin position="123"/>
        <end position="142"/>
    </location>
</feature>